<protein>
    <submittedName>
        <fullName evidence="1">Uncharacterized protein</fullName>
    </submittedName>
</protein>
<comment type="caution">
    <text evidence="1">The sequence shown here is derived from an EMBL/GenBank/DDBJ whole genome shotgun (WGS) entry which is preliminary data.</text>
</comment>
<reference evidence="1" key="1">
    <citation type="journal article" date="2023" name="Mol. Ecol. Resour.">
        <title>Chromosome-level genome assembly of a triploid poplar Populus alba 'Berolinensis'.</title>
        <authorList>
            <person name="Chen S."/>
            <person name="Yu Y."/>
            <person name="Wang X."/>
            <person name="Wang S."/>
            <person name="Zhang T."/>
            <person name="Zhou Y."/>
            <person name="He R."/>
            <person name="Meng N."/>
            <person name="Wang Y."/>
            <person name="Liu W."/>
            <person name="Liu Z."/>
            <person name="Liu J."/>
            <person name="Guo Q."/>
            <person name="Huang H."/>
            <person name="Sederoff R.R."/>
            <person name="Wang G."/>
            <person name="Qu G."/>
            <person name="Chen S."/>
        </authorList>
    </citation>
    <scope>NUCLEOTIDE SEQUENCE</scope>
    <source>
        <strain evidence="1">SC-2020</strain>
    </source>
</reference>
<gene>
    <name evidence="1" type="ORF">NC653_015576</name>
</gene>
<accession>A0AAD6QKV7</accession>
<evidence type="ECO:0000313" key="1">
    <source>
        <dbReference type="EMBL" id="KAJ6992256.1"/>
    </source>
</evidence>
<dbReference type="Proteomes" id="UP001164929">
    <property type="component" value="Chromosome 6"/>
</dbReference>
<sequence length="59" mass="6817">MKRNGCLCLSISCFSLAQLFWRAFACWRAFAFSSLSLAFLRVMERALEASSDEEERACW</sequence>
<dbReference type="EMBL" id="JAQIZT010000006">
    <property type="protein sequence ID" value="KAJ6992256.1"/>
    <property type="molecule type" value="Genomic_DNA"/>
</dbReference>
<evidence type="ECO:0000313" key="2">
    <source>
        <dbReference type="Proteomes" id="UP001164929"/>
    </source>
</evidence>
<organism evidence="1 2">
    <name type="scientific">Populus alba x Populus x berolinensis</name>
    <dbReference type="NCBI Taxonomy" id="444605"/>
    <lineage>
        <taxon>Eukaryota</taxon>
        <taxon>Viridiplantae</taxon>
        <taxon>Streptophyta</taxon>
        <taxon>Embryophyta</taxon>
        <taxon>Tracheophyta</taxon>
        <taxon>Spermatophyta</taxon>
        <taxon>Magnoliopsida</taxon>
        <taxon>eudicotyledons</taxon>
        <taxon>Gunneridae</taxon>
        <taxon>Pentapetalae</taxon>
        <taxon>rosids</taxon>
        <taxon>fabids</taxon>
        <taxon>Malpighiales</taxon>
        <taxon>Salicaceae</taxon>
        <taxon>Saliceae</taxon>
        <taxon>Populus</taxon>
    </lineage>
</organism>
<keyword evidence="2" id="KW-1185">Reference proteome</keyword>
<proteinExistence type="predicted"/>
<name>A0AAD6QKV7_9ROSI</name>
<dbReference type="AlphaFoldDB" id="A0AAD6QKV7"/>